<dbReference type="PROSITE" id="PS00409">
    <property type="entry name" value="PROKAR_NTER_METHYL"/>
    <property type="match status" value="1"/>
</dbReference>
<keyword evidence="7 12" id="KW-0812">Transmembrane</keyword>
<evidence type="ECO:0000259" key="13">
    <source>
        <dbReference type="PROSITE" id="PS50999"/>
    </source>
</evidence>
<feature type="domain" description="Cytochrome oxidase subunit II transmembrane region profile" evidence="13">
    <location>
        <begin position="1"/>
        <end position="41"/>
    </location>
</feature>
<evidence type="ECO:0000256" key="10">
    <source>
        <dbReference type="ARBA" id="ARBA00025772"/>
    </source>
</evidence>
<reference evidence="14 15" key="1">
    <citation type="submission" date="2021-01" db="EMBL/GenBank/DDBJ databases">
        <title>Genome sequence of Shewanella schlegeliana JCM 11561.</title>
        <authorList>
            <person name="Zhang H."/>
            <person name="Li C."/>
        </authorList>
    </citation>
    <scope>NUCLEOTIDE SEQUENCE [LARGE SCALE GENOMIC DNA]</scope>
    <source>
        <strain evidence="14 15">JCM 11561</strain>
    </source>
</reference>
<dbReference type="Gene3D" id="3.55.40.10">
    <property type="entry name" value="minor pseudopilin epsh domain"/>
    <property type="match status" value="1"/>
</dbReference>
<evidence type="ECO:0000256" key="1">
    <source>
        <dbReference type="ARBA" id="ARBA00004141"/>
    </source>
</evidence>
<dbReference type="PROSITE" id="PS50999">
    <property type="entry name" value="COX2_TM"/>
    <property type="match status" value="1"/>
</dbReference>
<dbReference type="InterPro" id="IPR011759">
    <property type="entry name" value="Cyt_c_oxidase_su2_TM_dom"/>
</dbReference>
<evidence type="ECO:0000313" key="14">
    <source>
        <dbReference type="EMBL" id="MBL4912124.1"/>
    </source>
</evidence>
<organism evidence="14 15">
    <name type="scientific">Shewanella schlegeliana</name>
    <dbReference type="NCBI Taxonomy" id="190308"/>
    <lineage>
        <taxon>Bacteria</taxon>
        <taxon>Pseudomonadati</taxon>
        <taxon>Pseudomonadota</taxon>
        <taxon>Gammaproteobacteria</taxon>
        <taxon>Alteromonadales</taxon>
        <taxon>Shewanellaceae</taxon>
        <taxon>Shewanella</taxon>
    </lineage>
</organism>
<comment type="subcellular location">
    <subcellularLocation>
        <location evidence="2">Cell inner membrane</location>
        <topology evidence="2">Single-pass membrane protein</topology>
    </subcellularLocation>
    <subcellularLocation>
        <location evidence="1">Membrane</location>
        <topology evidence="1">Multi-pass membrane protein</topology>
    </subcellularLocation>
</comment>
<comment type="similarity">
    <text evidence="10">Belongs to the GSP H family.</text>
</comment>
<keyword evidence="4" id="KW-1003">Cell membrane</keyword>
<name>A0ABS1SW39_9GAMM</name>
<proteinExistence type="inferred from homology"/>
<evidence type="ECO:0000313" key="15">
    <source>
        <dbReference type="Proteomes" id="UP000604898"/>
    </source>
</evidence>
<keyword evidence="9 12" id="KW-0472">Membrane</keyword>
<keyword evidence="6" id="KW-0997">Cell inner membrane</keyword>
<evidence type="ECO:0000256" key="2">
    <source>
        <dbReference type="ARBA" id="ARBA00004377"/>
    </source>
</evidence>
<keyword evidence="15" id="KW-1185">Reference proteome</keyword>
<evidence type="ECO:0000256" key="3">
    <source>
        <dbReference type="ARBA" id="ARBA00021549"/>
    </source>
</evidence>
<gene>
    <name evidence="14" type="ORF">JMA39_03115</name>
</gene>
<comment type="caution">
    <text evidence="14">The sequence shown here is derived from an EMBL/GenBank/DDBJ whole genome shotgun (WGS) entry which is preliminary data.</text>
</comment>
<dbReference type="NCBIfam" id="TIGR02532">
    <property type="entry name" value="IV_pilin_GFxxxE"/>
    <property type="match status" value="1"/>
</dbReference>
<dbReference type="Pfam" id="PF07963">
    <property type="entry name" value="N_methyl"/>
    <property type="match status" value="1"/>
</dbReference>
<evidence type="ECO:0000256" key="12">
    <source>
        <dbReference type="SAM" id="Phobius"/>
    </source>
</evidence>
<keyword evidence="8 12" id="KW-1133">Transmembrane helix</keyword>
<evidence type="ECO:0000256" key="4">
    <source>
        <dbReference type="ARBA" id="ARBA00022475"/>
    </source>
</evidence>
<sequence>MPHRTAGFTLIELMVTLIVATILIVIAAPSFNSFYAQARSDSNIKTIQQLIQMARNHAISYGSRVTVCPISEQICSSNWLDNISIFTDSGQSNIIDGNDQLIYSIGPFNPKDYVSYNRSAIRFQPEGLASGTNGTLKYCPDSINNANSRAVIISQSGRVRFSQKTNISCD</sequence>
<evidence type="ECO:0000256" key="6">
    <source>
        <dbReference type="ARBA" id="ARBA00022519"/>
    </source>
</evidence>
<dbReference type="EMBL" id="JAESVD010000002">
    <property type="protein sequence ID" value="MBL4912124.1"/>
    <property type="molecule type" value="Genomic_DNA"/>
</dbReference>
<dbReference type="SUPFAM" id="SSF54523">
    <property type="entry name" value="Pili subunits"/>
    <property type="match status" value="1"/>
</dbReference>
<evidence type="ECO:0000256" key="8">
    <source>
        <dbReference type="ARBA" id="ARBA00022989"/>
    </source>
</evidence>
<dbReference type="InterPro" id="IPR012902">
    <property type="entry name" value="N_methyl_site"/>
</dbReference>
<dbReference type="RefSeq" id="WP_202720378.1">
    <property type="nucleotide sequence ID" value="NZ_BPEX01000001.1"/>
</dbReference>
<dbReference type="Proteomes" id="UP000604898">
    <property type="component" value="Unassembled WGS sequence"/>
</dbReference>
<dbReference type="Pfam" id="PF12019">
    <property type="entry name" value="GspH"/>
    <property type="match status" value="1"/>
</dbReference>
<protein>
    <recommendedName>
        <fullName evidence="3">Type II secretion system protein H</fullName>
    </recommendedName>
    <alternativeName>
        <fullName evidence="11">General secretion pathway protein H</fullName>
    </alternativeName>
</protein>
<evidence type="ECO:0000256" key="11">
    <source>
        <dbReference type="ARBA" id="ARBA00030775"/>
    </source>
</evidence>
<evidence type="ECO:0000256" key="7">
    <source>
        <dbReference type="ARBA" id="ARBA00022692"/>
    </source>
</evidence>
<dbReference type="InterPro" id="IPR045584">
    <property type="entry name" value="Pilin-like"/>
</dbReference>
<accession>A0ABS1SW39</accession>
<keyword evidence="5" id="KW-0488">Methylation</keyword>
<evidence type="ECO:0000256" key="5">
    <source>
        <dbReference type="ARBA" id="ARBA00022481"/>
    </source>
</evidence>
<evidence type="ECO:0000256" key="9">
    <source>
        <dbReference type="ARBA" id="ARBA00023136"/>
    </source>
</evidence>
<dbReference type="InterPro" id="IPR022346">
    <property type="entry name" value="T2SS_GspH"/>
</dbReference>
<feature type="transmembrane region" description="Helical" evidence="12">
    <location>
        <begin position="6"/>
        <end position="29"/>
    </location>
</feature>